<reference evidence="1" key="1">
    <citation type="submission" date="2015-12" db="EMBL/GenBank/DDBJ databases">
        <title>De novo transcriptome assembly of four potential Pierce s Disease insect vectors from Arizona vineyards.</title>
        <authorList>
            <person name="Tassone E.E."/>
        </authorList>
    </citation>
    <scope>NUCLEOTIDE SEQUENCE</scope>
</reference>
<dbReference type="Gene3D" id="3.40.50.300">
    <property type="entry name" value="P-loop containing nucleotide triphosphate hydrolases"/>
    <property type="match status" value="1"/>
</dbReference>
<proteinExistence type="predicted"/>
<name>A0A1B6DEA2_9HEMI</name>
<dbReference type="AlphaFoldDB" id="A0A1B6DEA2"/>
<accession>A0A1B6DEA2</accession>
<feature type="non-terminal residue" evidence="1">
    <location>
        <position position="221"/>
    </location>
</feature>
<sequence>MKTLIKNTMRAEAIVGLLCIIATSTFAYIPYYKPFPAQGKFVLFKDMVSILQYFESQRGNFSADIDIVLKAYHECFFTDDVPRSTGLRRPFVAIEGKNRLLRETVARMLADKLGARYLSVPPKCMWSLIHVFKKKSLLRNAFFALSLYPAAFNARQLLSIGTPVVINGYWTEQAAYVIDKMYQRTRDLPRKGSWIYDYPRDLMVPDLLFYLNEMDNRVNSP</sequence>
<protein>
    <submittedName>
        <fullName evidence="1">Uncharacterized protein</fullName>
    </submittedName>
</protein>
<organism evidence="1">
    <name type="scientific">Clastoptera arizonana</name>
    <name type="common">Arizona spittle bug</name>
    <dbReference type="NCBI Taxonomy" id="38151"/>
    <lineage>
        <taxon>Eukaryota</taxon>
        <taxon>Metazoa</taxon>
        <taxon>Ecdysozoa</taxon>
        <taxon>Arthropoda</taxon>
        <taxon>Hexapoda</taxon>
        <taxon>Insecta</taxon>
        <taxon>Pterygota</taxon>
        <taxon>Neoptera</taxon>
        <taxon>Paraneoptera</taxon>
        <taxon>Hemiptera</taxon>
        <taxon>Auchenorrhyncha</taxon>
        <taxon>Cercopoidea</taxon>
        <taxon>Clastopteridae</taxon>
        <taxon>Clastoptera</taxon>
    </lineage>
</organism>
<dbReference type="EMBL" id="GEDC01013322">
    <property type="protein sequence ID" value="JAS23976.1"/>
    <property type="molecule type" value="Transcribed_RNA"/>
</dbReference>
<gene>
    <name evidence="1" type="ORF">g.45204</name>
</gene>
<dbReference type="InterPro" id="IPR027417">
    <property type="entry name" value="P-loop_NTPase"/>
</dbReference>
<evidence type="ECO:0000313" key="1">
    <source>
        <dbReference type="EMBL" id="JAS23976.1"/>
    </source>
</evidence>